<dbReference type="GO" id="GO:0008534">
    <property type="term" value="F:oxidized purine nucleobase lesion DNA N-glycosylase activity"/>
    <property type="evidence" value="ECO:0007669"/>
    <property type="project" value="UniProtKB-EC"/>
</dbReference>
<proteinExistence type="inferred from homology"/>
<evidence type="ECO:0000256" key="7">
    <source>
        <dbReference type="ARBA" id="ARBA00023239"/>
    </source>
</evidence>
<evidence type="ECO:0000256" key="3">
    <source>
        <dbReference type="ARBA" id="ARBA00022763"/>
    </source>
</evidence>
<organism evidence="11 12">
    <name type="scientific">Methanobacterium formicicum (strain DSM 3637 / PP1)</name>
    <dbReference type="NCBI Taxonomy" id="1204725"/>
    <lineage>
        <taxon>Archaea</taxon>
        <taxon>Methanobacteriati</taxon>
        <taxon>Methanobacteriota</taxon>
        <taxon>Methanomada group</taxon>
        <taxon>Methanobacteria</taxon>
        <taxon>Methanobacteriales</taxon>
        <taxon>Methanobacteriaceae</taxon>
        <taxon>Methanobacterium</taxon>
    </lineage>
</organism>
<dbReference type="Pfam" id="PF06831">
    <property type="entry name" value="H2TH"/>
    <property type="match status" value="1"/>
</dbReference>
<dbReference type="GO" id="GO:0003906">
    <property type="term" value="F:DNA-(apurinic or apyrimidinic site) endonuclease activity"/>
    <property type="evidence" value="ECO:0007669"/>
    <property type="project" value="InterPro"/>
</dbReference>
<dbReference type="OrthoDB" id="53322at2157"/>
<sequence>MNVISPEILVETSSNQMKKAMEGHEFTESTRYGKYLFAKLDSDLFLIMHFGMTGYLHYEHQNTSRYPRLLIKFSGGNFLAFDDARKFGKLGLTLDPDEFIENKKLGPDALEVSFKDFYDIVHGRKGMIKPLLLNQNILAGIGNLYADEILYQSRVHPLTRANLIDKQGWGQIFQNMKKVLQKAIECDDSVKSLPESYLLPHRHKGGKCPEGEKLETIKVGGRTTFLCPHRQMINTYEG</sequence>
<dbReference type="RefSeq" id="WP_004031034.1">
    <property type="nucleotide sequence ID" value="NZ_AMPO01000007.1"/>
</dbReference>
<dbReference type="InterPro" id="IPR015886">
    <property type="entry name" value="H2TH_FPG"/>
</dbReference>
<evidence type="ECO:0000256" key="5">
    <source>
        <dbReference type="ARBA" id="ARBA00023125"/>
    </source>
</evidence>
<evidence type="ECO:0000256" key="8">
    <source>
        <dbReference type="ARBA" id="ARBA00023268"/>
    </source>
</evidence>
<dbReference type="PATRIC" id="fig|1204725.3.peg.1692"/>
<gene>
    <name evidence="11" type="ORF">A994_08416</name>
</gene>
<reference evidence="11 12" key="1">
    <citation type="journal article" date="2012" name="J. Bacteriol.">
        <title>Draft genome sequence of Methanobacterium formicicum DSM 3637, an archaebacterium isolated from the methane producer amoeba Pelomyxa palustris.</title>
        <authorList>
            <person name="Gutierrez G."/>
        </authorList>
    </citation>
    <scope>NUCLEOTIDE SEQUENCE [LARGE SCALE GENOMIC DNA]</scope>
    <source>
        <strain evidence="12">DSM 3637 / PP1</strain>
    </source>
</reference>
<dbReference type="GO" id="GO:0016829">
    <property type="term" value="F:lyase activity"/>
    <property type="evidence" value="ECO:0007669"/>
    <property type="project" value="UniProtKB-KW"/>
</dbReference>
<evidence type="ECO:0000313" key="11">
    <source>
        <dbReference type="EMBL" id="EKF85443.1"/>
    </source>
</evidence>
<name>K2QYS3_METFP</name>
<dbReference type="EMBL" id="AMPO01000007">
    <property type="protein sequence ID" value="EKF85443.1"/>
    <property type="molecule type" value="Genomic_DNA"/>
</dbReference>
<dbReference type="SMART" id="SM01232">
    <property type="entry name" value="H2TH"/>
    <property type="match status" value="1"/>
</dbReference>
<dbReference type="Gene3D" id="1.10.8.50">
    <property type="match status" value="1"/>
</dbReference>
<keyword evidence="9" id="KW-0326">Glycosidase</keyword>
<comment type="catalytic activity">
    <reaction evidence="1">
        <text>Hydrolysis of DNA containing ring-opened 7-methylguanine residues, releasing 2,6-diamino-4-hydroxy-5-(N-methyl)formamidopyrimidine.</text>
        <dbReference type="EC" id="3.2.2.23"/>
    </reaction>
</comment>
<comment type="caution">
    <text evidence="11">The sequence shown here is derived from an EMBL/GenBank/DDBJ whole genome shotgun (WGS) entry which is preliminary data.</text>
</comment>
<comment type="similarity">
    <text evidence="2">Belongs to the FPG family.</text>
</comment>
<keyword evidence="7" id="KW-0456">Lyase</keyword>
<keyword evidence="5" id="KW-0238">DNA-binding</keyword>
<accession>K2QYS3</accession>
<dbReference type="GO" id="GO:0003684">
    <property type="term" value="F:damaged DNA binding"/>
    <property type="evidence" value="ECO:0007669"/>
    <property type="project" value="InterPro"/>
</dbReference>
<dbReference type="SUPFAM" id="SSF46946">
    <property type="entry name" value="S13-like H2TH domain"/>
    <property type="match status" value="1"/>
</dbReference>
<evidence type="ECO:0000313" key="12">
    <source>
        <dbReference type="Proteomes" id="UP000007360"/>
    </source>
</evidence>
<keyword evidence="4" id="KW-0378">Hydrolase</keyword>
<evidence type="ECO:0000256" key="1">
    <source>
        <dbReference type="ARBA" id="ARBA00001668"/>
    </source>
</evidence>
<feature type="domain" description="Formamidopyrimidine-DNA glycosylase catalytic" evidence="10">
    <location>
        <begin position="1"/>
        <end position="88"/>
    </location>
</feature>
<dbReference type="Pfam" id="PF01149">
    <property type="entry name" value="Fapy_DNA_glyco"/>
    <property type="match status" value="1"/>
</dbReference>
<dbReference type="Gene3D" id="3.20.190.10">
    <property type="entry name" value="MutM-like, N-terminal"/>
    <property type="match status" value="1"/>
</dbReference>
<keyword evidence="8" id="KW-0511">Multifunctional enzyme</keyword>
<dbReference type="InterPro" id="IPR012319">
    <property type="entry name" value="FPG_cat"/>
</dbReference>
<keyword evidence="6" id="KW-0234">DNA repair</keyword>
<dbReference type="PANTHER" id="PTHR22993:SF9">
    <property type="entry name" value="FORMAMIDOPYRIMIDINE-DNA GLYCOSYLASE"/>
    <property type="match status" value="1"/>
</dbReference>
<evidence type="ECO:0000256" key="4">
    <source>
        <dbReference type="ARBA" id="ARBA00022801"/>
    </source>
</evidence>
<keyword evidence="12" id="KW-1185">Reference proteome</keyword>
<protein>
    <submittedName>
        <fullName evidence="11">DNA-formamidopyrimidine glycosylase</fullName>
    </submittedName>
</protein>
<dbReference type="PROSITE" id="PS51068">
    <property type="entry name" value="FPG_CAT"/>
    <property type="match status" value="1"/>
</dbReference>
<dbReference type="GO" id="GO:0006284">
    <property type="term" value="P:base-excision repair"/>
    <property type="evidence" value="ECO:0007669"/>
    <property type="project" value="InterPro"/>
</dbReference>
<dbReference type="Proteomes" id="UP000007360">
    <property type="component" value="Unassembled WGS sequence"/>
</dbReference>
<dbReference type="PANTHER" id="PTHR22993">
    <property type="entry name" value="FORMAMIDOPYRIMIDINE-DNA GLYCOSYLASE"/>
    <property type="match status" value="1"/>
</dbReference>
<evidence type="ECO:0000259" key="10">
    <source>
        <dbReference type="PROSITE" id="PS51068"/>
    </source>
</evidence>
<keyword evidence="3" id="KW-0227">DNA damage</keyword>
<dbReference type="SUPFAM" id="SSF81624">
    <property type="entry name" value="N-terminal domain of MutM-like DNA repair proteins"/>
    <property type="match status" value="1"/>
</dbReference>
<evidence type="ECO:0000256" key="6">
    <source>
        <dbReference type="ARBA" id="ARBA00023204"/>
    </source>
</evidence>
<dbReference type="SMART" id="SM00898">
    <property type="entry name" value="Fapy_DNA_glyco"/>
    <property type="match status" value="1"/>
</dbReference>
<dbReference type="GO" id="GO:0008270">
    <property type="term" value="F:zinc ion binding"/>
    <property type="evidence" value="ECO:0007669"/>
    <property type="project" value="InterPro"/>
</dbReference>
<dbReference type="InterPro" id="IPR010979">
    <property type="entry name" value="Ribosomal_uS13-like_H2TH"/>
</dbReference>
<evidence type="ECO:0000256" key="9">
    <source>
        <dbReference type="ARBA" id="ARBA00023295"/>
    </source>
</evidence>
<evidence type="ECO:0000256" key="2">
    <source>
        <dbReference type="ARBA" id="ARBA00009409"/>
    </source>
</evidence>
<dbReference type="AlphaFoldDB" id="K2QYS3"/>
<dbReference type="InterPro" id="IPR035937">
    <property type="entry name" value="FPG_N"/>
</dbReference>